<dbReference type="InterPro" id="IPR035906">
    <property type="entry name" value="MetI-like_sf"/>
</dbReference>
<dbReference type="InterPro" id="IPR000515">
    <property type="entry name" value="MetI-like"/>
</dbReference>
<comment type="caution">
    <text evidence="9">The sequence shown here is derived from an EMBL/GenBank/DDBJ whole genome shotgun (WGS) entry which is preliminary data.</text>
</comment>
<comment type="similarity">
    <text evidence="7">Belongs to the binding-protein-dependent transport system permease family.</text>
</comment>
<evidence type="ECO:0000313" key="9">
    <source>
        <dbReference type="EMBL" id="PYI53898.1"/>
    </source>
</evidence>
<comment type="subcellular location">
    <subcellularLocation>
        <location evidence="1 7">Cell membrane</location>
        <topology evidence="1 7">Multi-pass membrane protein</topology>
    </subcellularLocation>
</comment>
<feature type="transmembrane region" description="Helical" evidence="7">
    <location>
        <begin position="9"/>
        <end position="28"/>
    </location>
</feature>
<dbReference type="SUPFAM" id="SSF161098">
    <property type="entry name" value="MetI-like"/>
    <property type="match status" value="1"/>
</dbReference>
<accession>A0A2V5K3T4</accession>
<dbReference type="PROSITE" id="PS50928">
    <property type="entry name" value="ABC_TM1"/>
    <property type="match status" value="1"/>
</dbReference>
<feature type="transmembrane region" description="Helical" evidence="7">
    <location>
        <begin position="264"/>
        <end position="285"/>
    </location>
</feature>
<feature type="transmembrane region" description="Helical" evidence="7">
    <location>
        <begin position="155"/>
        <end position="183"/>
    </location>
</feature>
<keyword evidence="2 7" id="KW-0813">Transport</keyword>
<proteinExistence type="inferred from homology"/>
<evidence type="ECO:0000256" key="4">
    <source>
        <dbReference type="ARBA" id="ARBA00022692"/>
    </source>
</evidence>
<dbReference type="Pfam" id="PF00528">
    <property type="entry name" value="BPD_transp_1"/>
    <property type="match status" value="1"/>
</dbReference>
<evidence type="ECO:0000256" key="5">
    <source>
        <dbReference type="ARBA" id="ARBA00022989"/>
    </source>
</evidence>
<reference evidence="9 10" key="1">
    <citation type="submission" date="2018-05" db="EMBL/GenBank/DDBJ databases">
        <title>Paenibacillus flagellatus sp. nov., isolated from selenium mineral soil.</title>
        <authorList>
            <person name="Dai X."/>
        </authorList>
    </citation>
    <scope>NUCLEOTIDE SEQUENCE [LARGE SCALE GENOMIC DNA]</scope>
    <source>
        <strain evidence="9 10">DXL2</strain>
    </source>
</reference>
<keyword evidence="5 7" id="KW-1133">Transmembrane helix</keyword>
<sequence>MNKVLRNPLAYALFVVPALALYVTFYVAPMFSSLRYSVTSWNGINEATFNGLDNFVKAFHDEKFLIALKNNIYFVLFSVFVQIPFIVFISILVSGVRRFIDFYKTTVFLPSVLSTAIVGIIWKFIYHPDAGLINQILRAVGLESWTRGWLGEEKFAYLAILVTNAWQWTGFYIVLVLAAIFAIPKEMQEAGEIDGAVGWRKARYLTVPLIRPVILVITLLSITGAMKAMDIVLIMTSGGPFGSSEVMGTYMYKQAYSMSQFGYANAISIIIFLFTCLLTLIFYLVTRRMEEVEY</sequence>
<name>A0A2V5K3T4_9BACL</name>
<dbReference type="AlphaFoldDB" id="A0A2V5K3T4"/>
<keyword evidence="3" id="KW-1003">Cell membrane</keyword>
<keyword evidence="6 7" id="KW-0472">Membrane</keyword>
<organism evidence="9 10">
    <name type="scientific">Paenibacillus flagellatus</name>
    <dbReference type="NCBI Taxonomy" id="2211139"/>
    <lineage>
        <taxon>Bacteria</taxon>
        <taxon>Bacillati</taxon>
        <taxon>Bacillota</taxon>
        <taxon>Bacilli</taxon>
        <taxon>Bacillales</taxon>
        <taxon>Paenibacillaceae</taxon>
        <taxon>Paenibacillus</taxon>
    </lineage>
</organism>
<feature type="transmembrane region" description="Helical" evidence="7">
    <location>
        <begin position="204"/>
        <end position="225"/>
    </location>
</feature>
<keyword evidence="4 7" id="KW-0812">Transmembrane</keyword>
<dbReference type="PANTHER" id="PTHR30193:SF37">
    <property type="entry name" value="INNER MEMBRANE ABC TRANSPORTER PERMEASE PROTEIN YCJO"/>
    <property type="match status" value="1"/>
</dbReference>
<evidence type="ECO:0000256" key="6">
    <source>
        <dbReference type="ARBA" id="ARBA00023136"/>
    </source>
</evidence>
<dbReference type="GO" id="GO:0005886">
    <property type="term" value="C:plasma membrane"/>
    <property type="evidence" value="ECO:0007669"/>
    <property type="project" value="UniProtKB-SubCell"/>
</dbReference>
<dbReference type="CDD" id="cd06261">
    <property type="entry name" value="TM_PBP2"/>
    <property type="match status" value="1"/>
</dbReference>
<dbReference type="GO" id="GO:0055085">
    <property type="term" value="P:transmembrane transport"/>
    <property type="evidence" value="ECO:0007669"/>
    <property type="project" value="InterPro"/>
</dbReference>
<gene>
    <name evidence="9" type="ORF">DLM86_15195</name>
</gene>
<feature type="transmembrane region" description="Helical" evidence="7">
    <location>
        <begin position="105"/>
        <end position="125"/>
    </location>
</feature>
<feature type="domain" description="ABC transmembrane type-1" evidence="8">
    <location>
        <begin position="68"/>
        <end position="282"/>
    </location>
</feature>
<evidence type="ECO:0000256" key="2">
    <source>
        <dbReference type="ARBA" id="ARBA00022448"/>
    </source>
</evidence>
<evidence type="ECO:0000256" key="3">
    <source>
        <dbReference type="ARBA" id="ARBA00022475"/>
    </source>
</evidence>
<dbReference type="PANTHER" id="PTHR30193">
    <property type="entry name" value="ABC TRANSPORTER PERMEASE PROTEIN"/>
    <property type="match status" value="1"/>
</dbReference>
<dbReference type="OrthoDB" id="152280at2"/>
<keyword evidence="10" id="KW-1185">Reference proteome</keyword>
<dbReference type="RefSeq" id="WP_110840883.1">
    <property type="nucleotide sequence ID" value="NZ_QJVJ01000006.1"/>
</dbReference>
<evidence type="ECO:0000256" key="1">
    <source>
        <dbReference type="ARBA" id="ARBA00004651"/>
    </source>
</evidence>
<protein>
    <submittedName>
        <fullName evidence="9">Sugar ABC transporter permease</fullName>
    </submittedName>
</protein>
<evidence type="ECO:0000313" key="10">
    <source>
        <dbReference type="Proteomes" id="UP000247476"/>
    </source>
</evidence>
<dbReference type="EMBL" id="QJVJ01000006">
    <property type="protein sequence ID" value="PYI53898.1"/>
    <property type="molecule type" value="Genomic_DNA"/>
</dbReference>
<evidence type="ECO:0000256" key="7">
    <source>
        <dbReference type="RuleBase" id="RU363032"/>
    </source>
</evidence>
<dbReference type="InterPro" id="IPR051393">
    <property type="entry name" value="ABC_transporter_permease"/>
</dbReference>
<evidence type="ECO:0000259" key="8">
    <source>
        <dbReference type="PROSITE" id="PS50928"/>
    </source>
</evidence>
<dbReference type="Gene3D" id="1.10.3720.10">
    <property type="entry name" value="MetI-like"/>
    <property type="match status" value="1"/>
</dbReference>
<dbReference type="Proteomes" id="UP000247476">
    <property type="component" value="Unassembled WGS sequence"/>
</dbReference>
<feature type="transmembrane region" description="Helical" evidence="7">
    <location>
        <begin position="72"/>
        <end position="93"/>
    </location>
</feature>